<proteinExistence type="predicted"/>
<keyword evidence="2" id="KW-1185">Reference proteome</keyword>
<accession>A0AAD9N2B9</accession>
<reference evidence="1" key="1">
    <citation type="journal article" date="2023" name="Mol. Biol. Evol.">
        <title>Third-Generation Sequencing Reveals the Adaptive Role of the Epigenome in Three Deep-Sea Polychaetes.</title>
        <authorList>
            <person name="Perez M."/>
            <person name="Aroh O."/>
            <person name="Sun Y."/>
            <person name="Lan Y."/>
            <person name="Juniper S.K."/>
            <person name="Young C.R."/>
            <person name="Angers B."/>
            <person name="Qian P.Y."/>
        </authorList>
    </citation>
    <scope>NUCLEOTIDE SEQUENCE</scope>
    <source>
        <strain evidence="1">R07B-5</strain>
    </source>
</reference>
<gene>
    <name evidence="1" type="ORF">NP493_2170g00007</name>
</gene>
<evidence type="ECO:0000313" key="1">
    <source>
        <dbReference type="EMBL" id="KAK2154567.1"/>
    </source>
</evidence>
<dbReference type="AlphaFoldDB" id="A0AAD9N2B9"/>
<dbReference type="Proteomes" id="UP001209878">
    <property type="component" value="Unassembled WGS sequence"/>
</dbReference>
<evidence type="ECO:0000313" key="2">
    <source>
        <dbReference type="Proteomes" id="UP001209878"/>
    </source>
</evidence>
<protein>
    <submittedName>
        <fullName evidence="1">Uncharacterized protein</fullName>
    </submittedName>
</protein>
<name>A0AAD9N2B9_RIDPI</name>
<dbReference type="EMBL" id="JAODUO010002166">
    <property type="protein sequence ID" value="KAK2154567.1"/>
    <property type="molecule type" value="Genomic_DNA"/>
</dbReference>
<comment type="caution">
    <text evidence="1">The sequence shown here is derived from an EMBL/GenBank/DDBJ whole genome shotgun (WGS) entry which is preliminary data.</text>
</comment>
<organism evidence="1 2">
    <name type="scientific">Ridgeia piscesae</name>
    <name type="common">Tubeworm</name>
    <dbReference type="NCBI Taxonomy" id="27915"/>
    <lineage>
        <taxon>Eukaryota</taxon>
        <taxon>Metazoa</taxon>
        <taxon>Spiralia</taxon>
        <taxon>Lophotrochozoa</taxon>
        <taxon>Annelida</taxon>
        <taxon>Polychaeta</taxon>
        <taxon>Sedentaria</taxon>
        <taxon>Canalipalpata</taxon>
        <taxon>Sabellida</taxon>
        <taxon>Siboglinidae</taxon>
        <taxon>Ridgeia</taxon>
    </lineage>
</organism>
<sequence length="80" mass="9192">MYMYVDGCTIFEICDRKGISGIQESFDIAARWAGQNDMKINLENSKEIIISFVQYGNFRRTIPNIKIDGMDIAQFTMPNC</sequence>